<organism evidence="9 10">
    <name type="scientific">Oryzomicrobium terrae</name>
    <dbReference type="NCBI Taxonomy" id="1735038"/>
    <lineage>
        <taxon>Bacteria</taxon>
        <taxon>Pseudomonadati</taxon>
        <taxon>Pseudomonadota</taxon>
        <taxon>Betaproteobacteria</taxon>
        <taxon>Rhodocyclales</taxon>
        <taxon>Rhodocyclaceae</taxon>
        <taxon>Oryzomicrobium</taxon>
    </lineage>
</organism>
<reference evidence="9 10" key="1">
    <citation type="submission" date="2017-07" db="EMBL/GenBank/DDBJ databases">
        <title>Complete genome sequence of Oryzomicrobium terrae TPP412.</title>
        <authorList>
            <person name="Chiu L.-W."/>
            <person name="Lo K.-J."/>
            <person name="Tsai Y.-M."/>
            <person name="Lin S.-S."/>
            <person name="Kuo C.-H."/>
            <person name="Liu C.-T."/>
        </authorList>
    </citation>
    <scope>NUCLEOTIDE SEQUENCE [LARGE SCALE GENOMIC DNA]</scope>
    <source>
        <strain evidence="9 10">TPP412</strain>
    </source>
</reference>
<dbReference type="GO" id="GO:0055085">
    <property type="term" value="P:transmembrane transport"/>
    <property type="evidence" value="ECO:0007669"/>
    <property type="project" value="InterPro"/>
</dbReference>
<keyword evidence="5 8" id="KW-0812">Transmembrane</keyword>
<keyword evidence="7 8" id="KW-0472">Membrane</keyword>
<sequence length="300" mass="31708">MSAALLLLPDFVLILLGYGLRRHLQLGDHFWVGLEKVVYYVLFPALLVNSVMKTPLDLGAAGPLVLTAYLAMAVGMVLGLLVAPLFRPTPMVFASVFQCSFRFNTYVALATAGLLFGAPGIATMALITGCAVPLANTVAVWMLARHAEANVWKEIARNPLIWATLAGLTLNWAGFVPPKPLQVFLGRLADASVALGLMAVGAALRFRGGTPLRGAGVYLVVVKLLALPVAAWLMGQALGLSGLYLQVVVLFASLPTASSAYILAMRMGGDGQSVAWLISATTVASMVTMPLWTAWLASAQ</sequence>
<keyword evidence="10" id="KW-1185">Reference proteome</keyword>
<dbReference type="InterPro" id="IPR038770">
    <property type="entry name" value="Na+/solute_symporter_sf"/>
</dbReference>
<dbReference type="Gene3D" id="1.20.1530.20">
    <property type="match status" value="1"/>
</dbReference>
<evidence type="ECO:0000256" key="8">
    <source>
        <dbReference type="SAM" id="Phobius"/>
    </source>
</evidence>
<dbReference type="PANTHER" id="PTHR36838:SF4">
    <property type="entry name" value="AUXIN EFFLUX CARRIER FAMILY PROTEIN"/>
    <property type="match status" value="1"/>
</dbReference>
<dbReference type="RefSeq" id="WP_054619562.1">
    <property type="nucleotide sequence ID" value="NZ_CP022579.1"/>
</dbReference>
<feature type="transmembrane region" description="Helical" evidence="8">
    <location>
        <begin position="184"/>
        <end position="204"/>
    </location>
</feature>
<evidence type="ECO:0000256" key="5">
    <source>
        <dbReference type="ARBA" id="ARBA00022692"/>
    </source>
</evidence>
<feature type="transmembrane region" description="Helical" evidence="8">
    <location>
        <begin position="276"/>
        <end position="297"/>
    </location>
</feature>
<proteinExistence type="inferred from homology"/>
<dbReference type="GO" id="GO:0005886">
    <property type="term" value="C:plasma membrane"/>
    <property type="evidence" value="ECO:0007669"/>
    <property type="project" value="UniProtKB-SubCell"/>
</dbReference>
<dbReference type="KEGG" id="otr:OTERR_27680"/>
<feature type="transmembrane region" description="Helical" evidence="8">
    <location>
        <begin position="216"/>
        <end position="237"/>
    </location>
</feature>
<feature type="transmembrane region" description="Helical" evidence="8">
    <location>
        <begin position="160"/>
        <end position="178"/>
    </location>
</feature>
<protein>
    <submittedName>
        <fullName evidence="9">Auxin efflux carrier</fullName>
    </submittedName>
</protein>
<name>A0A5C1EC04_9RHOO</name>
<dbReference type="Proteomes" id="UP000323671">
    <property type="component" value="Chromosome"/>
</dbReference>
<dbReference type="PANTHER" id="PTHR36838">
    <property type="entry name" value="AUXIN EFFLUX CARRIER FAMILY PROTEIN"/>
    <property type="match status" value="1"/>
</dbReference>
<evidence type="ECO:0000256" key="3">
    <source>
        <dbReference type="ARBA" id="ARBA00022448"/>
    </source>
</evidence>
<gene>
    <name evidence="9" type="ORF">OTERR_27680</name>
</gene>
<evidence type="ECO:0000313" key="10">
    <source>
        <dbReference type="Proteomes" id="UP000323671"/>
    </source>
</evidence>
<feature type="transmembrane region" description="Helical" evidence="8">
    <location>
        <begin position="64"/>
        <end position="86"/>
    </location>
</feature>
<feature type="transmembrane region" description="Helical" evidence="8">
    <location>
        <begin position="243"/>
        <end position="264"/>
    </location>
</feature>
<comment type="subcellular location">
    <subcellularLocation>
        <location evidence="1">Cell membrane</location>
        <topology evidence="1">Multi-pass membrane protein</topology>
    </subcellularLocation>
</comment>
<dbReference type="Pfam" id="PF03547">
    <property type="entry name" value="Mem_trans"/>
    <property type="match status" value="1"/>
</dbReference>
<evidence type="ECO:0000256" key="6">
    <source>
        <dbReference type="ARBA" id="ARBA00022989"/>
    </source>
</evidence>
<feature type="transmembrane region" description="Helical" evidence="8">
    <location>
        <begin position="37"/>
        <end position="52"/>
    </location>
</feature>
<evidence type="ECO:0000256" key="4">
    <source>
        <dbReference type="ARBA" id="ARBA00022475"/>
    </source>
</evidence>
<evidence type="ECO:0000256" key="2">
    <source>
        <dbReference type="ARBA" id="ARBA00010145"/>
    </source>
</evidence>
<evidence type="ECO:0000256" key="7">
    <source>
        <dbReference type="ARBA" id="ARBA00023136"/>
    </source>
</evidence>
<comment type="similarity">
    <text evidence="2">Belongs to the auxin efflux carrier (TC 2.A.69) family.</text>
</comment>
<feature type="transmembrane region" description="Helical" evidence="8">
    <location>
        <begin position="106"/>
        <end position="139"/>
    </location>
</feature>
<dbReference type="EMBL" id="CP022579">
    <property type="protein sequence ID" value="QEL66244.1"/>
    <property type="molecule type" value="Genomic_DNA"/>
</dbReference>
<evidence type="ECO:0000313" key="9">
    <source>
        <dbReference type="EMBL" id="QEL66244.1"/>
    </source>
</evidence>
<accession>A0A5C1EC04</accession>
<evidence type="ECO:0000256" key="1">
    <source>
        <dbReference type="ARBA" id="ARBA00004651"/>
    </source>
</evidence>
<keyword evidence="3" id="KW-0813">Transport</keyword>
<dbReference type="InterPro" id="IPR004776">
    <property type="entry name" value="Mem_transp_PIN-like"/>
</dbReference>
<keyword evidence="6 8" id="KW-1133">Transmembrane helix</keyword>
<dbReference type="AlphaFoldDB" id="A0A5C1EC04"/>
<keyword evidence="4" id="KW-1003">Cell membrane</keyword>